<feature type="region of interest" description="Disordered" evidence="1">
    <location>
        <begin position="153"/>
        <end position="178"/>
    </location>
</feature>
<reference evidence="2" key="1">
    <citation type="submission" date="2018-11" db="EMBL/GenBank/DDBJ databases">
        <authorList>
            <consortium name="Pathogen Informatics"/>
        </authorList>
    </citation>
    <scope>NUCLEOTIDE SEQUENCE</scope>
</reference>
<organism evidence="2 3">
    <name type="scientific">Protopolystoma xenopodis</name>
    <dbReference type="NCBI Taxonomy" id="117903"/>
    <lineage>
        <taxon>Eukaryota</taxon>
        <taxon>Metazoa</taxon>
        <taxon>Spiralia</taxon>
        <taxon>Lophotrochozoa</taxon>
        <taxon>Platyhelminthes</taxon>
        <taxon>Monogenea</taxon>
        <taxon>Polyopisthocotylea</taxon>
        <taxon>Polystomatidea</taxon>
        <taxon>Polystomatidae</taxon>
        <taxon>Protopolystoma</taxon>
    </lineage>
</organism>
<keyword evidence="3" id="KW-1185">Reference proteome</keyword>
<dbReference type="Proteomes" id="UP000784294">
    <property type="component" value="Unassembled WGS sequence"/>
</dbReference>
<evidence type="ECO:0000313" key="3">
    <source>
        <dbReference type="Proteomes" id="UP000784294"/>
    </source>
</evidence>
<dbReference type="EMBL" id="CAAALY010085069">
    <property type="protein sequence ID" value="VEL27119.1"/>
    <property type="molecule type" value="Genomic_DNA"/>
</dbReference>
<comment type="caution">
    <text evidence="2">The sequence shown here is derived from an EMBL/GenBank/DDBJ whole genome shotgun (WGS) entry which is preliminary data.</text>
</comment>
<protein>
    <submittedName>
        <fullName evidence="2">Uncharacterized protein</fullName>
    </submittedName>
</protein>
<gene>
    <name evidence="2" type="ORF">PXEA_LOCUS20559</name>
</gene>
<evidence type="ECO:0000256" key="1">
    <source>
        <dbReference type="SAM" id="MobiDB-lite"/>
    </source>
</evidence>
<dbReference type="AlphaFoldDB" id="A0A448X3B7"/>
<proteinExistence type="predicted"/>
<sequence>MPCRLRNRVLQTGSGGSSDLLPDPSDTQTWQTVVRVCTCRQTGRPTGAEASSSGGGRRYSVLLTAQVASATEPTSEAASFASRLLSLSFSSLVPLSLCLSAYLTWRHGNSNSNSNSNNSSKSMRTLVEISRHFETGRQAKRGQSSVVFRSAPSRMTTCRHHKPGQKGSAANPQLRYRV</sequence>
<accession>A0A448X3B7</accession>
<name>A0A448X3B7_9PLAT</name>
<evidence type="ECO:0000313" key="2">
    <source>
        <dbReference type="EMBL" id="VEL27119.1"/>
    </source>
</evidence>